<dbReference type="Gene3D" id="3.30.565.10">
    <property type="entry name" value="Histidine kinase-like ATPase, C-terminal domain"/>
    <property type="match status" value="1"/>
</dbReference>
<feature type="domain" description="Response regulatory" evidence="21">
    <location>
        <begin position="1033"/>
        <end position="1150"/>
    </location>
</feature>
<dbReference type="Gene3D" id="3.30.450.20">
    <property type="entry name" value="PAS domain"/>
    <property type="match status" value="2"/>
</dbReference>
<dbReference type="InterPro" id="IPR036097">
    <property type="entry name" value="HisK_dim/P_sf"/>
</dbReference>
<feature type="domain" description="PAC" evidence="23">
    <location>
        <begin position="403"/>
        <end position="455"/>
    </location>
</feature>
<feature type="transmembrane region" description="Helical" evidence="19">
    <location>
        <begin position="261"/>
        <end position="280"/>
    </location>
</feature>
<dbReference type="PROSITE" id="PS50110">
    <property type="entry name" value="RESPONSE_REGULATORY"/>
    <property type="match status" value="2"/>
</dbReference>
<keyword evidence="18" id="KW-0175">Coiled coil</keyword>
<organism evidence="26 27">
    <name type="scientific">Planktothrix tepida PCC 9214</name>
    <dbReference type="NCBI Taxonomy" id="671072"/>
    <lineage>
        <taxon>Bacteria</taxon>
        <taxon>Bacillati</taxon>
        <taxon>Cyanobacteriota</taxon>
        <taxon>Cyanophyceae</taxon>
        <taxon>Oscillatoriophycideae</taxon>
        <taxon>Oscillatoriales</taxon>
        <taxon>Microcoleaceae</taxon>
        <taxon>Planktothrix</taxon>
    </lineage>
</organism>
<dbReference type="Pfam" id="PF13426">
    <property type="entry name" value="PAS_9"/>
    <property type="match status" value="1"/>
</dbReference>
<keyword evidence="14 19" id="KW-0472">Membrane</keyword>
<keyword evidence="13" id="KW-0902">Two-component regulatory system</keyword>
<dbReference type="InterPro" id="IPR036641">
    <property type="entry name" value="HPT_dom_sf"/>
</dbReference>
<dbReference type="Pfam" id="PF00989">
    <property type="entry name" value="PAS"/>
    <property type="match status" value="1"/>
</dbReference>
<dbReference type="InterPro" id="IPR001610">
    <property type="entry name" value="PAC"/>
</dbReference>
<feature type="modified residue" description="4-aspartylphosphate" evidence="17">
    <location>
        <position position="1226"/>
    </location>
</feature>
<dbReference type="SUPFAM" id="SSF47384">
    <property type="entry name" value="Homodimeric domain of signal transducing histidine kinase"/>
    <property type="match status" value="1"/>
</dbReference>
<dbReference type="SUPFAM" id="SSF55785">
    <property type="entry name" value="PYP-like sensor domain (PAS domain)"/>
    <property type="match status" value="2"/>
</dbReference>
<dbReference type="Pfam" id="PF00512">
    <property type="entry name" value="HisKA"/>
    <property type="match status" value="1"/>
</dbReference>
<evidence type="ECO:0000259" key="24">
    <source>
        <dbReference type="PROSITE" id="PS50839"/>
    </source>
</evidence>
<dbReference type="EMBL" id="CZDF01000172">
    <property type="protein sequence ID" value="CUR35020.1"/>
    <property type="molecule type" value="Genomic_DNA"/>
</dbReference>
<feature type="domain" description="PAS" evidence="22">
    <location>
        <begin position="314"/>
        <end position="366"/>
    </location>
</feature>
<dbReference type="InterPro" id="IPR036890">
    <property type="entry name" value="HATPase_C_sf"/>
</dbReference>
<evidence type="ECO:0000256" key="2">
    <source>
        <dbReference type="ARBA" id="ARBA00004651"/>
    </source>
</evidence>
<evidence type="ECO:0000256" key="16">
    <source>
        <dbReference type="PROSITE-ProRule" id="PRU00110"/>
    </source>
</evidence>
<dbReference type="Pfam" id="PF03924">
    <property type="entry name" value="CHASE"/>
    <property type="match status" value="1"/>
</dbReference>
<dbReference type="SUPFAM" id="SSF55874">
    <property type="entry name" value="ATPase domain of HSP90 chaperone/DNA topoisomerase II/histidine kinase"/>
    <property type="match status" value="1"/>
</dbReference>
<dbReference type="SUPFAM" id="SSF52172">
    <property type="entry name" value="CheY-like"/>
    <property type="match status" value="2"/>
</dbReference>
<dbReference type="InterPro" id="IPR042240">
    <property type="entry name" value="CHASE_sf"/>
</dbReference>
<feature type="domain" description="Response regulatory" evidence="21">
    <location>
        <begin position="1177"/>
        <end position="1294"/>
    </location>
</feature>
<comment type="subcellular location">
    <subcellularLocation>
        <location evidence="2">Cell membrane</location>
        <topology evidence="2">Multi-pass membrane protein</topology>
    </subcellularLocation>
</comment>
<evidence type="ECO:0000259" key="25">
    <source>
        <dbReference type="PROSITE" id="PS50894"/>
    </source>
</evidence>
<feature type="modified residue" description="4-aspartylphosphate" evidence="17">
    <location>
        <position position="1083"/>
    </location>
</feature>
<dbReference type="SUPFAM" id="SSF47226">
    <property type="entry name" value="Histidine-containing phosphotransfer domain, HPT domain"/>
    <property type="match status" value="1"/>
</dbReference>
<dbReference type="FunFam" id="3.30.565.10:FF:000010">
    <property type="entry name" value="Sensor histidine kinase RcsC"/>
    <property type="match status" value="1"/>
</dbReference>
<dbReference type="Gene3D" id="3.40.50.2300">
    <property type="match status" value="2"/>
</dbReference>
<dbReference type="InterPro" id="IPR006189">
    <property type="entry name" value="CHASE_dom"/>
</dbReference>
<dbReference type="SUPFAM" id="SSF55781">
    <property type="entry name" value="GAF domain-like"/>
    <property type="match status" value="1"/>
</dbReference>
<dbReference type="InterPro" id="IPR003594">
    <property type="entry name" value="HATPase_dom"/>
</dbReference>
<evidence type="ECO:0000313" key="27">
    <source>
        <dbReference type="Proteomes" id="UP000184315"/>
    </source>
</evidence>
<keyword evidence="7" id="KW-0808">Transferase</keyword>
<dbReference type="RefSeq" id="WP_072721915.1">
    <property type="nucleotide sequence ID" value="NZ_LN889813.1"/>
</dbReference>
<dbReference type="SMART" id="SM00091">
    <property type="entry name" value="PAS"/>
    <property type="match status" value="2"/>
</dbReference>
<feature type="transmembrane region" description="Helical" evidence="19">
    <location>
        <begin position="12"/>
        <end position="30"/>
    </location>
</feature>
<evidence type="ECO:0000256" key="8">
    <source>
        <dbReference type="ARBA" id="ARBA00022692"/>
    </source>
</evidence>
<reference evidence="27" key="1">
    <citation type="submission" date="2015-10" db="EMBL/GenBank/DDBJ databases">
        <authorList>
            <person name="Regsiter A."/>
            <person name="william w."/>
        </authorList>
    </citation>
    <scope>NUCLEOTIDE SEQUENCE [LARGE SCALE GENOMIC DNA]</scope>
</reference>
<evidence type="ECO:0000256" key="15">
    <source>
        <dbReference type="ARBA" id="ARBA00074306"/>
    </source>
</evidence>
<accession>A0A1J1LT62</accession>
<dbReference type="InterPro" id="IPR035965">
    <property type="entry name" value="PAS-like_dom_sf"/>
</dbReference>
<evidence type="ECO:0000256" key="19">
    <source>
        <dbReference type="SAM" id="Phobius"/>
    </source>
</evidence>
<evidence type="ECO:0000256" key="7">
    <source>
        <dbReference type="ARBA" id="ARBA00022679"/>
    </source>
</evidence>
<feature type="domain" description="CHASE" evidence="24">
    <location>
        <begin position="106"/>
        <end position="196"/>
    </location>
</feature>
<dbReference type="PROSITE" id="PS50894">
    <property type="entry name" value="HPT"/>
    <property type="match status" value="1"/>
</dbReference>
<evidence type="ECO:0000256" key="11">
    <source>
        <dbReference type="ARBA" id="ARBA00022840"/>
    </source>
</evidence>
<dbReference type="Gene3D" id="3.30.450.40">
    <property type="match status" value="1"/>
</dbReference>
<evidence type="ECO:0000256" key="10">
    <source>
        <dbReference type="ARBA" id="ARBA00022777"/>
    </source>
</evidence>
<gene>
    <name evidence="26" type="ORF">PL9214650459</name>
</gene>
<dbReference type="PROSITE" id="PS50839">
    <property type="entry name" value="CHASE"/>
    <property type="match status" value="1"/>
</dbReference>
<dbReference type="Gene3D" id="3.30.450.350">
    <property type="entry name" value="CHASE domain"/>
    <property type="match status" value="1"/>
</dbReference>
<dbReference type="NCBIfam" id="TIGR00229">
    <property type="entry name" value="sensory_box"/>
    <property type="match status" value="2"/>
</dbReference>
<dbReference type="SMART" id="SM00086">
    <property type="entry name" value="PAC"/>
    <property type="match status" value="2"/>
</dbReference>
<evidence type="ECO:0000256" key="3">
    <source>
        <dbReference type="ARBA" id="ARBA00006402"/>
    </source>
</evidence>
<feature type="modified residue" description="Phosphohistidine" evidence="16">
    <location>
        <position position="1393"/>
    </location>
</feature>
<evidence type="ECO:0000256" key="18">
    <source>
        <dbReference type="SAM" id="Coils"/>
    </source>
</evidence>
<dbReference type="EC" id="2.7.13.3" evidence="4"/>
<dbReference type="Pfam" id="PF01627">
    <property type="entry name" value="Hpt"/>
    <property type="match status" value="1"/>
</dbReference>
<evidence type="ECO:0000259" key="22">
    <source>
        <dbReference type="PROSITE" id="PS50112"/>
    </source>
</evidence>
<dbReference type="SMART" id="SM00388">
    <property type="entry name" value="HisKA"/>
    <property type="match status" value="1"/>
</dbReference>
<evidence type="ECO:0000259" key="21">
    <source>
        <dbReference type="PROSITE" id="PS50110"/>
    </source>
</evidence>
<dbReference type="InterPro" id="IPR008207">
    <property type="entry name" value="Sig_transdc_His_kin_Hpt_dom"/>
</dbReference>
<keyword evidence="8 19" id="KW-0812">Transmembrane</keyword>
<dbReference type="PROSITE" id="PS50112">
    <property type="entry name" value="PAS"/>
    <property type="match status" value="2"/>
</dbReference>
<dbReference type="FunFam" id="1.10.287.130:FF:000003">
    <property type="entry name" value="Histidine kinase"/>
    <property type="match status" value="1"/>
</dbReference>
<evidence type="ECO:0000256" key="14">
    <source>
        <dbReference type="ARBA" id="ARBA00023136"/>
    </source>
</evidence>
<dbReference type="CDD" id="cd00130">
    <property type="entry name" value="PAS"/>
    <property type="match status" value="2"/>
</dbReference>
<feature type="coiled-coil region" evidence="18">
    <location>
        <begin position="751"/>
        <end position="788"/>
    </location>
</feature>
<comment type="similarity">
    <text evidence="3">In the N-terminal section; belongs to the phytochrome family.</text>
</comment>
<dbReference type="PRINTS" id="PR00344">
    <property type="entry name" value="BCTRLSENSOR"/>
</dbReference>
<feature type="domain" description="Histidine kinase" evidence="20">
    <location>
        <begin position="788"/>
        <end position="1013"/>
    </location>
</feature>
<evidence type="ECO:0000259" key="20">
    <source>
        <dbReference type="PROSITE" id="PS50109"/>
    </source>
</evidence>
<dbReference type="STRING" id="671072.PL9214650459"/>
<dbReference type="Gene3D" id="1.20.120.160">
    <property type="entry name" value="HPT domain"/>
    <property type="match status" value="1"/>
</dbReference>
<dbReference type="Gene3D" id="1.10.287.130">
    <property type="match status" value="1"/>
</dbReference>
<dbReference type="Pfam" id="PF01590">
    <property type="entry name" value="GAF"/>
    <property type="match status" value="1"/>
</dbReference>
<dbReference type="InterPro" id="IPR001789">
    <property type="entry name" value="Sig_transdc_resp-reg_receiver"/>
</dbReference>
<dbReference type="PANTHER" id="PTHR45339:SF1">
    <property type="entry name" value="HYBRID SIGNAL TRANSDUCTION HISTIDINE KINASE J"/>
    <property type="match status" value="1"/>
</dbReference>
<keyword evidence="9" id="KW-0547">Nucleotide-binding</keyword>
<dbReference type="CDD" id="cd16922">
    <property type="entry name" value="HATPase_EvgS-ArcB-TorS-like"/>
    <property type="match status" value="1"/>
</dbReference>
<dbReference type="PROSITE" id="PS50113">
    <property type="entry name" value="PAC"/>
    <property type="match status" value="2"/>
</dbReference>
<keyword evidence="6 17" id="KW-0597">Phosphoprotein</keyword>
<dbReference type="InterPro" id="IPR011006">
    <property type="entry name" value="CheY-like_superfamily"/>
</dbReference>
<dbReference type="Pfam" id="PF02518">
    <property type="entry name" value="HATPase_c"/>
    <property type="match status" value="1"/>
</dbReference>
<keyword evidence="12 19" id="KW-1133">Transmembrane helix</keyword>
<keyword evidence="5" id="KW-1003">Cell membrane</keyword>
<dbReference type="InterPro" id="IPR000014">
    <property type="entry name" value="PAS"/>
</dbReference>
<evidence type="ECO:0000256" key="1">
    <source>
        <dbReference type="ARBA" id="ARBA00000085"/>
    </source>
</evidence>
<dbReference type="GO" id="GO:0005524">
    <property type="term" value="F:ATP binding"/>
    <property type="evidence" value="ECO:0007669"/>
    <property type="project" value="UniProtKB-KW"/>
</dbReference>
<feature type="domain" description="PAS" evidence="22">
    <location>
        <begin position="473"/>
        <end position="516"/>
    </location>
</feature>
<dbReference type="GO" id="GO:0000155">
    <property type="term" value="F:phosphorelay sensor kinase activity"/>
    <property type="evidence" value="ECO:0007669"/>
    <property type="project" value="InterPro"/>
</dbReference>
<dbReference type="InterPro" id="IPR004358">
    <property type="entry name" value="Sig_transdc_His_kin-like_C"/>
</dbReference>
<feature type="domain" description="HPt" evidence="25">
    <location>
        <begin position="1354"/>
        <end position="1447"/>
    </location>
</feature>
<evidence type="ECO:0000256" key="4">
    <source>
        <dbReference type="ARBA" id="ARBA00012438"/>
    </source>
</evidence>
<dbReference type="GO" id="GO:0006355">
    <property type="term" value="P:regulation of DNA-templated transcription"/>
    <property type="evidence" value="ECO:0007669"/>
    <property type="project" value="InterPro"/>
</dbReference>
<dbReference type="SMART" id="SM00448">
    <property type="entry name" value="REC"/>
    <property type="match status" value="2"/>
</dbReference>
<dbReference type="Pfam" id="PF00072">
    <property type="entry name" value="Response_reg"/>
    <property type="match status" value="2"/>
</dbReference>
<dbReference type="GO" id="GO:0005886">
    <property type="term" value="C:plasma membrane"/>
    <property type="evidence" value="ECO:0007669"/>
    <property type="project" value="UniProtKB-SubCell"/>
</dbReference>
<dbReference type="CDD" id="cd00082">
    <property type="entry name" value="HisKA"/>
    <property type="match status" value="1"/>
</dbReference>
<dbReference type="InterPro" id="IPR013767">
    <property type="entry name" value="PAS_fold"/>
</dbReference>
<keyword evidence="10 26" id="KW-0418">Kinase</keyword>
<evidence type="ECO:0000256" key="5">
    <source>
        <dbReference type="ARBA" id="ARBA00022475"/>
    </source>
</evidence>
<evidence type="ECO:0000259" key="23">
    <source>
        <dbReference type="PROSITE" id="PS50113"/>
    </source>
</evidence>
<feature type="domain" description="PAC" evidence="23">
    <location>
        <begin position="529"/>
        <end position="583"/>
    </location>
</feature>
<comment type="catalytic activity">
    <reaction evidence="1">
        <text>ATP + protein L-histidine = ADP + protein N-phospho-L-histidine.</text>
        <dbReference type="EC" id="2.7.13.3"/>
    </reaction>
</comment>
<dbReference type="SMART" id="SM00065">
    <property type="entry name" value="GAF"/>
    <property type="match status" value="1"/>
</dbReference>
<evidence type="ECO:0000256" key="6">
    <source>
        <dbReference type="ARBA" id="ARBA00022553"/>
    </source>
</evidence>
<dbReference type="CDD" id="cd00156">
    <property type="entry name" value="REC"/>
    <property type="match status" value="1"/>
</dbReference>
<dbReference type="PANTHER" id="PTHR45339">
    <property type="entry name" value="HYBRID SIGNAL TRANSDUCTION HISTIDINE KINASE J"/>
    <property type="match status" value="1"/>
</dbReference>
<evidence type="ECO:0000256" key="17">
    <source>
        <dbReference type="PROSITE-ProRule" id="PRU00169"/>
    </source>
</evidence>
<sequence>MNIFNKILNKIGWIPLLTGTGISAATLLLWSSLITQERHQIQQLLHQEAVTVELIIYNQITSRIQGLERMVVRWEVRGGIPKNEWESDAKNYFEDYGGFQAIQWVDSKFNVRWIYPLKGNEAALNFNLEHDILHHPSLERALNSNQTALTPAITLVQGSEGFVAYLPIFNRKNNKFQGFIVGVLQVKSLMNLILKSENLKYYIVDILQNNEIIYRYQTNPLIHPIQQKYIKKLDLYGTEFDLVIIGSSELIQLIKSPLQMVILWGGFMMALSLTLTLYFARSSLRKSRQLEEINQKLIQQICKEEATRQILEETTTLQEAILNSANYTILSTTIDGTIRTFNKTAEQLLGYSAEAIIGQKTPEIIHDPEEVKHRALLLSQELGTTIELGFEVLVAKALQGDIDEREWSYLRQDGSRFPVLVSITSLRNQEGEITGFLAIGNDITERKRSEEALQKTLRELAFHKFALDQAAIVSMTDGKGNITYVNERFCKISGYSKDELISHTHRVVNSHYHPSEFFAHLWSTIHQGKVWQGEIKNQCKSGQFYWVDTTIVPFLDIANNPFQYLAIHFDITQIKEAEEQLKQQIKQAILLKTITEEIRQSLNTKRIVETTAQLLGQTFEVNRCLIHTYLEPPVSELPVVAEYLVGGYPTLMGVKISIQENLYTEQLIIQDQAMATSNVYTDPLLATLKVFCRHIKLKSVLAVRTSYKGKPNGVITLHQCDRFRDWTEDEIELLEAVAAQVGIALAQGKILEQEIRQGEQLSQQNLALEKAKAEAEAANRAKSEFLAMMSHEIRTPLNAVIGMTGLLLDMNLTDQQHEFVETIRTSSDTLLMVINDILDFSKIESGQLDLEKHPFNLRNCVEEALDLVASIAHHKNLELAYLITPSTPTTLIGDVTRIRQIIVNLLSNAVKFTETGEVIISIDAELIEEENSTHFYELHFAIKDTGIGIPEERRERLFKPFSQVDSSMTRRYGGTGLGLVISKRLCEMMQGKIWVESTLNVGSTFHVKVILQSDPNASISDVEKVSLDLSHKQLLIVDDNATNRQILTLQAQSWGMEVQAVESGLEALTLLVQNTAFDLIIIDMQMPQMDGLSLANCIHALPNTQHLSLILLSSVGNFLPQDVATQHLFAASLTKPIKQSQLYNTLAQVLTHKQTPVQPFPTLTPLYPPLAETLSLRILLVEDVPVNQMVALKMLQRLGYRADVANNGLEAIDSLQRQPYDLVFMDVQMPELDGLETTRYICKEWPTVSRPWIIAMTAHAMQGDQEECLNAGMNDYISKPIRMTTLIEALERYKTSRITVPNSEVSSQKKNDVPGHLSLVTKDYLLPQIHNPIVDHCLDQETINSLRLMAGEDADVMLVEVFNSYLEDAPQRLQAIQEAITNQGALALQKSAHALKSLSVTVGAVHLAELAGELEVKGRTGSVGSVQSLMEQLVQEYEQVKVALQDEITRIQ</sequence>
<evidence type="ECO:0000313" key="26">
    <source>
        <dbReference type="EMBL" id="CUR35020.1"/>
    </source>
</evidence>
<keyword evidence="27" id="KW-1185">Reference proteome</keyword>
<evidence type="ECO:0000256" key="12">
    <source>
        <dbReference type="ARBA" id="ARBA00022989"/>
    </source>
</evidence>
<evidence type="ECO:0000256" key="9">
    <source>
        <dbReference type="ARBA" id="ARBA00022741"/>
    </source>
</evidence>
<dbReference type="InterPro" id="IPR029016">
    <property type="entry name" value="GAF-like_dom_sf"/>
</dbReference>
<dbReference type="InterPro" id="IPR003661">
    <property type="entry name" value="HisK_dim/P_dom"/>
</dbReference>
<dbReference type="PROSITE" id="PS50109">
    <property type="entry name" value="HIS_KIN"/>
    <property type="match status" value="1"/>
</dbReference>
<dbReference type="OrthoDB" id="5389090at2"/>
<dbReference type="SMART" id="SM01079">
    <property type="entry name" value="CHASE"/>
    <property type="match status" value="1"/>
</dbReference>
<keyword evidence="11" id="KW-0067">ATP-binding</keyword>
<dbReference type="Proteomes" id="UP000184315">
    <property type="component" value="Unassembled WGS sequence"/>
</dbReference>
<proteinExistence type="inferred from homology"/>
<evidence type="ECO:0000256" key="13">
    <source>
        <dbReference type="ARBA" id="ARBA00023012"/>
    </source>
</evidence>
<dbReference type="CDD" id="cd17546">
    <property type="entry name" value="REC_hyHK_CKI1_RcsC-like"/>
    <property type="match status" value="1"/>
</dbReference>
<protein>
    <recommendedName>
        <fullName evidence="15">Circadian input-output histidine kinase CikA</fullName>
        <ecNumber evidence="4">2.7.13.3</ecNumber>
    </recommendedName>
</protein>
<dbReference type="InterPro" id="IPR000700">
    <property type="entry name" value="PAS-assoc_C"/>
</dbReference>
<dbReference type="InterPro" id="IPR003018">
    <property type="entry name" value="GAF"/>
</dbReference>
<name>A0A1J1LT62_9CYAN</name>
<dbReference type="InterPro" id="IPR005467">
    <property type="entry name" value="His_kinase_dom"/>
</dbReference>
<dbReference type="SMART" id="SM00387">
    <property type="entry name" value="HATPase_c"/>
    <property type="match status" value="1"/>
</dbReference>